<dbReference type="Proteomes" id="UP001454036">
    <property type="component" value="Unassembled WGS sequence"/>
</dbReference>
<gene>
    <name evidence="2" type="ORF">LIER_30157</name>
</gene>
<proteinExistence type="predicted"/>
<feature type="coiled-coil region" evidence="1">
    <location>
        <begin position="80"/>
        <end position="107"/>
    </location>
</feature>
<keyword evidence="3" id="KW-1185">Reference proteome</keyword>
<organism evidence="2 3">
    <name type="scientific">Lithospermum erythrorhizon</name>
    <name type="common">Purple gromwell</name>
    <name type="synonym">Lithospermum officinale var. erythrorhizon</name>
    <dbReference type="NCBI Taxonomy" id="34254"/>
    <lineage>
        <taxon>Eukaryota</taxon>
        <taxon>Viridiplantae</taxon>
        <taxon>Streptophyta</taxon>
        <taxon>Embryophyta</taxon>
        <taxon>Tracheophyta</taxon>
        <taxon>Spermatophyta</taxon>
        <taxon>Magnoliopsida</taxon>
        <taxon>eudicotyledons</taxon>
        <taxon>Gunneridae</taxon>
        <taxon>Pentapetalae</taxon>
        <taxon>asterids</taxon>
        <taxon>lamiids</taxon>
        <taxon>Boraginales</taxon>
        <taxon>Boraginaceae</taxon>
        <taxon>Boraginoideae</taxon>
        <taxon>Lithospermeae</taxon>
        <taxon>Lithospermum</taxon>
    </lineage>
</organism>
<reference evidence="2 3" key="1">
    <citation type="submission" date="2024-01" db="EMBL/GenBank/DDBJ databases">
        <title>The complete chloroplast genome sequence of Lithospermum erythrorhizon: insights into the phylogenetic relationship among Boraginaceae species and the maternal lineages of purple gromwells.</title>
        <authorList>
            <person name="Okada T."/>
            <person name="Watanabe K."/>
        </authorList>
    </citation>
    <scope>NUCLEOTIDE SEQUENCE [LARGE SCALE GENOMIC DNA]</scope>
</reference>
<evidence type="ECO:0000313" key="2">
    <source>
        <dbReference type="EMBL" id="GAA0180810.1"/>
    </source>
</evidence>
<protein>
    <submittedName>
        <fullName evidence="2">Uncharacterized protein</fullName>
    </submittedName>
</protein>
<dbReference type="AlphaFoldDB" id="A0AAV3RNW1"/>
<feature type="coiled-coil region" evidence="1">
    <location>
        <begin position="140"/>
        <end position="167"/>
    </location>
</feature>
<name>A0AAV3RNW1_LITER</name>
<accession>A0AAV3RNW1</accession>
<comment type="caution">
    <text evidence="2">The sequence shown here is derived from an EMBL/GenBank/DDBJ whole genome shotgun (WGS) entry which is preliminary data.</text>
</comment>
<keyword evidence="1" id="KW-0175">Coiled coil</keyword>
<evidence type="ECO:0000313" key="3">
    <source>
        <dbReference type="Proteomes" id="UP001454036"/>
    </source>
</evidence>
<sequence length="198" mass="22081">MKAPYSLPNGLSIEEGHLWNKRMEAFHALHPLLSAEEGRKHPTSDPMDAFALFSLYMIKAALNANYVCTRSELLKDASFEKTAKEALSAEELKYKQLQEEKPTMELDYAKKYSTLKAEMLKLKNDHSSLAKDVEDSRSASLEATKRAEDAKARALKAEERLVQTDAAIAQQIEKFKTSGEGDLFVGKEAAAAVYGFMT</sequence>
<evidence type="ECO:0000256" key="1">
    <source>
        <dbReference type="SAM" id="Coils"/>
    </source>
</evidence>
<dbReference type="EMBL" id="BAABME010010666">
    <property type="protein sequence ID" value="GAA0180810.1"/>
    <property type="molecule type" value="Genomic_DNA"/>
</dbReference>